<dbReference type="SUPFAM" id="SSF82866">
    <property type="entry name" value="Multidrug efflux transporter AcrB transmembrane domain"/>
    <property type="match status" value="2"/>
</dbReference>
<evidence type="ECO:0000256" key="6">
    <source>
        <dbReference type="SAM" id="Phobius"/>
    </source>
</evidence>
<sequence length="757" mass="84275">VKIFYFKLHDQIVRNQRVILSALGVLWVGAMVLVSQMQFDMSFRPLFADEDAMYAPTERFEAVFGEASGAYIGVILESEDILTQPYLRGLARVSDQVAQLQHVTAVISLTHFDFPIWTPTGSRTVRLIPKSFLNSETPENSFLEQVRSHPNIKRVILSEDGKKTLLLARVNIPLKDLKGRRPVIRQFKKTVVAGIPLGTTMRFTGVSVVEEGYADIVLWSSIRSTVLTSTGLVLALFLFFGRLSSIAVALAGVSIASPITLALLHLIGQKITIINSMVPIMLLIIGVADAIHMEQSFMHYRNNGRSASEAVRRMFGAMALPCLMTTVTTTIGFLSLRMANIGAIRDFGLNVGIGVVVVYLMNILLVPIVLLWLPSKQVGFTRWAGRGLEYFLNGTSRLVTGHAGKITFAFATFIAICVWLLPKLSLDQKFNEEVAADHPIRLNQALLDQEFTGFLGPEISVRPKKTSNFWSSEAMDQMRKFQDALREHPDVLHIRTYLDYLPEGMPHSSAQKVLSTLRKDSPLKYQVQEVINQDGKWASVIVRTNDMGTKRAGEFKDWIEEISIRHLGTDFEVEVVGQWWLAQRGMMNILSDMLWSFITACILILPIMALLLRSIRLFLVSLLPNLLPMLAALAFMAAAGISIRIGTAMILAIALGIAIDDTIHLMIQLREHNTEGKDRKEIVLRTLAQTGKAILYTSVVLVIGFGSMLSNELIAIQDMGIVAAVTIIIALISDLYLAPALYLLSFRVLKKDRSQIR</sequence>
<dbReference type="Pfam" id="PF03176">
    <property type="entry name" value="MMPL"/>
    <property type="match status" value="2"/>
</dbReference>
<accession>A0A381TGY5</accession>
<evidence type="ECO:0000256" key="3">
    <source>
        <dbReference type="ARBA" id="ARBA00022692"/>
    </source>
</evidence>
<proteinExistence type="predicted"/>
<dbReference type="PRINTS" id="PR00702">
    <property type="entry name" value="ACRIFLAVINRP"/>
</dbReference>
<reference evidence="8" key="1">
    <citation type="submission" date="2018-05" db="EMBL/GenBank/DDBJ databases">
        <authorList>
            <person name="Lanie J.A."/>
            <person name="Ng W.-L."/>
            <person name="Kazmierczak K.M."/>
            <person name="Andrzejewski T.M."/>
            <person name="Davidsen T.M."/>
            <person name="Wayne K.J."/>
            <person name="Tettelin H."/>
            <person name="Glass J.I."/>
            <person name="Rusch D."/>
            <person name="Podicherti R."/>
            <person name="Tsui H.-C.T."/>
            <person name="Winkler M.E."/>
        </authorList>
    </citation>
    <scope>NUCLEOTIDE SEQUENCE</scope>
</reference>
<dbReference type="InterPro" id="IPR050545">
    <property type="entry name" value="Mycobact_MmpL"/>
</dbReference>
<keyword evidence="4 6" id="KW-1133">Transmembrane helix</keyword>
<keyword evidence="3 6" id="KW-0812">Transmembrane</keyword>
<evidence type="ECO:0000313" key="8">
    <source>
        <dbReference type="EMBL" id="SVA13193.1"/>
    </source>
</evidence>
<feature type="transmembrane region" description="Helical" evidence="6">
    <location>
        <begin position="273"/>
        <end position="293"/>
    </location>
</feature>
<name>A0A381TGY5_9ZZZZ</name>
<keyword evidence="5 6" id="KW-0472">Membrane</keyword>
<evidence type="ECO:0000256" key="5">
    <source>
        <dbReference type="ARBA" id="ARBA00023136"/>
    </source>
</evidence>
<dbReference type="EMBL" id="UINC01004286">
    <property type="protein sequence ID" value="SVA13193.1"/>
    <property type="molecule type" value="Genomic_DNA"/>
</dbReference>
<evidence type="ECO:0000259" key="7">
    <source>
        <dbReference type="PROSITE" id="PS50156"/>
    </source>
</evidence>
<dbReference type="AlphaFoldDB" id="A0A381TGY5"/>
<feature type="transmembrane region" description="Helical" evidence="6">
    <location>
        <begin position="632"/>
        <end position="659"/>
    </location>
</feature>
<dbReference type="PANTHER" id="PTHR33406:SF12">
    <property type="entry name" value="BLR2997 PROTEIN"/>
    <property type="match status" value="1"/>
</dbReference>
<dbReference type="InterPro" id="IPR004869">
    <property type="entry name" value="MMPL_dom"/>
</dbReference>
<feature type="transmembrane region" description="Helical" evidence="6">
    <location>
        <begin position="402"/>
        <end position="421"/>
    </location>
</feature>
<dbReference type="GO" id="GO:0005886">
    <property type="term" value="C:plasma membrane"/>
    <property type="evidence" value="ECO:0007669"/>
    <property type="project" value="UniProtKB-SubCell"/>
</dbReference>
<feature type="transmembrane region" description="Helical" evidence="6">
    <location>
        <begin position="18"/>
        <end position="35"/>
    </location>
</feature>
<feature type="transmembrane region" description="Helical" evidence="6">
    <location>
        <begin position="313"/>
        <end position="336"/>
    </location>
</feature>
<dbReference type="PROSITE" id="PS50156">
    <property type="entry name" value="SSD"/>
    <property type="match status" value="2"/>
</dbReference>
<feature type="transmembrane region" description="Helical" evidence="6">
    <location>
        <begin position="348"/>
        <end position="373"/>
    </location>
</feature>
<feature type="domain" description="SSD" evidence="7">
    <location>
        <begin position="260"/>
        <end position="372"/>
    </location>
</feature>
<keyword evidence="2" id="KW-1003">Cell membrane</keyword>
<feature type="transmembrane region" description="Helical" evidence="6">
    <location>
        <begin position="721"/>
        <end position="744"/>
    </location>
</feature>
<evidence type="ECO:0000256" key="2">
    <source>
        <dbReference type="ARBA" id="ARBA00022475"/>
    </source>
</evidence>
<protein>
    <recommendedName>
        <fullName evidence="7">SSD domain-containing protein</fullName>
    </recommendedName>
</protein>
<evidence type="ECO:0000256" key="1">
    <source>
        <dbReference type="ARBA" id="ARBA00004651"/>
    </source>
</evidence>
<comment type="subcellular location">
    <subcellularLocation>
        <location evidence="1">Cell membrane</location>
        <topology evidence="1">Multi-pass membrane protein</topology>
    </subcellularLocation>
</comment>
<evidence type="ECO:0000256" key="4">
    <source>
        <dbReference type="ARBA" id="ARBA00022989"/>
    </source>
</evidence>
<dbReference type="InterPro" id="IPR001036">
    <property type="entry name" value="Acrflvin-R"/>
</dbReference>
<dbReference type="Gene3D" id="1.20.1640.10">
    <property type="entry name" value="Multidrug efflux transporter AcrB transmembrane domain"/>
    <property type="match status" value="2"/>
</dbReference>
<feature type="non-terminal residue" evidence="8">
    <location>
        <position position="1"/>
    </location>
</feature>
<feature type="domain" description="SSD" evidence="7">
    <location>
        <begin position="585"/>
        <end position="744"/>
    </location>
</feature>
<organism evidence="8">
    <name type="scientific">marine metagenome</name>
    <dbReference type="NCBI Taxonomy" id="408172"/>
    <lineage>
        <taxon>unclassified sequences</taxon>
        <taxon>metagenomes</taxon>
        <taxon>ecological metagenomes</taxon>
    </lineage>
</organism>
<dbReference type="PANTHER" id="PTHR33406">
    <property type="entry name" value="MEMBRANE PROTEIN MJ1562-RELATED"/>
    <property type="match status" value="1"/>
</dbReference>
<gene>
    <name evidence="8" type="ORF">METZ01_LOCUS66047</name>
</gene>
<dbReference type="GO" id="GO:0022857">
    <property type="term" value="F:transmembrane transporter activity"/>
    <property type="evidence" value="ECO:0007669"/>
    <property type="project" value="InterPro"/>
</dbReference>
<feature type="transmembrane region" description="Helical" evidence="6">
    <location>
        <begin position="693"/>
        <end position="709"/>
    </location>
</feature>
<dbReference type="InterPro" id="IPR000731">
    <property type="entry name" value="SSD"/>
</dbReference>
<feature type="transmembrane region" description="Helical" evidence="6">
    <location>
        <begin position="593"/>
        <end position="612"/>
    </location>
</feature>
<feature type="transmembrane region" description="Helical" evidence="6">
    <location>
        <begin position="246"/>
        <end position="266"/>
    </location>
</feature>